<sequence length="1397" mass="162130">MDEVEKCRDLPQDDSIVTDAKFLFDLGNRIIQETEQKLENLNKKRLLNLRKSEERKNDKLLDFVTATELGEECALKLQDVKEILHFLFPHNKKRPDGASEEKLYLDEQKKEWISVFSNGREISLDDASLKSSEFQGRPALLTLVKVKDIWLTHYPPPSDPPKKLKKSKDKKEVQADQKYEEGKIFLANIIDQKRNSSERIKNVKLALNKVKENTSFDHENVLVLLQFLDTFAVVDTFPRIRSNFDYLVRHARKKYFESFMTESQYDRIRTMRNDVFKGQRDVSLEPEDFFNYLDDNTSVKTFFTTLYKFTERIEESSVPEDCSLHLRETQRRGRARTSSLPGNLLSRFSNNVKRLVDSAKNDQDAKKISNEIVFDLLLNVYPKMSLVESKKEPNSKLVTLRNRLVHAPHMVHMKEIKENVSYALHAIYKYSIALKFNQYLEEAPAEATVSSTKETLDNILQEVNQEFETFHIYLDEIQGEGFNAVRNGSIARFRKTPEEDENFMVSRYLKYMAPILDAYWDHDDDDKSENEDNFNESDYSSSDNDDQKLVVIPGPAMRRIFETFIEWERESDDIERANKLLTIKNELRPYVRHRHYQEQDCDKCGNMVTQICESNDASGDLSTKAVEEVQCVLSALRSLRSLWGLEKIKEISDEDLGLLYEGAIGIDSEKNFLDDHNVLLQRLQVNEPLQKKSIESHLNNIHDLIKEDTVQVSIGDDRIPISIKSAVRNYLSAFHKEYKLFGVTFNSWDNLLIDKSFRKYASSMNKFEKKLGKMICALQGHDTTATSIVQEQFVAPLFAMHVLISETSELLGSKLWEKALKIMLTKGSFKYCLIEILNEKPEAIGGELSRLIVNCHLSAENVYTVLKHTKTKFVEKLLIEIKNYILRGNDEGQRDDESVNGRKHSMTQSFTDVVCNNVNTVFREYVLDGNPEKGLEFNKAFEQGLTELEEVGIREESFLSAERYLIEAKAEILLGRNETREAHFLIKTSKPSPKDLVCLVESAEAHIQKVMNIVDNRITEGQSTCHYILGLSDKSFSFFLLYRASCIYEKIYKVEPDETKIKESAKNKKLFLEQAFEFSKKALDNYEQNMDGLQPSLEKSLECRKYVNHQRLICAKARAHYTLLSNTQIAEANAEERGAALRQIINTWNEVYQDQESNSKTYLEKMKLTAALMNKARSNFGYACFLQKQKPQNHKLILSYHCQTLKNNILAFENLKKYQGALVLLDNNSFKYLKKILECLVKYFKPLIIKGIPMHSNEDVHELICKIGKVLNVDISRSDIEKADRWKTRSPMIEVQFINWWKKEEILSAVRCRRGIKLYEIGFNSTCNFFINEKKTKDELDLENRCKKLKQAGKIASSGYQDDKMYVKVTAESDKRVIRNLEDFQTLEDELNFWAFC</sequence>
<evidence type="ECO:0000313" key="4">
    <source>
        <dbReference type="RefSeq" id="XP_034241624.1"/>
    </source>
</evidence>
<evidence type="ECO:0000256" key="2">
    <source>
        <dbReference type="SAM" id="MobiDB-lite"/>
    </source>
</evidence>
<dbReference type="InParanoid" id="A0A6P8ZN27"/>
<gene>
    <name evidence="4" type="primary">LOC117645488</name>
</gene>
<name>A0A6P8ZN27_THRPL</name>
<accession>A0A6P8ZN27</accession>
<evidence type="ECO:0000256" key="1">
    <source>
        <dbReference type="SAM" id="Coils"/>
    </source>
</evidence>
<protein>
    <submittedName>
        <fullName evidence="4">Uncharacterized protein LOC117645488</fullName>
    </submittedName>
</protein>
<keyword evidence="3" id="KW-1185">Reference proteome</keyword>
<feature type="coiled-coil region" evidence="1">
    <location>
        <begin position="24"/>
        <end position="51"/>
    </location>
</feature>
<dbReference type="GeneID" id="117645488"/>
<proteinExistence type="predicted"/>
<dbReference type="KEGG" id="tpal:117645488"/>
<dbReference type="OrthoDB" id="5989141at2759"/>
<keyword evidence="1" id="KW-0175">Coiled coil</keyword>
<feature type="compositionally biased region" description="Acidic residues" evidence="2">
    <location>
        <begin position="522"/>
        <end position="535"/>
    </location>
</feature>
<dbReference type="RefSeq" id="XP_034241624.1">
    <property type="nucleotide sequence ID" value="XM_034385733.1"/>
</dbReference>
<evidence type="ECO:0000313" key="3">
    <source>
        <dbReference type="Proteomes" id="UP000515158"/>
    </source>
</evidence>
<organism evidence="4">
    <name type="scientific">Thrips palmi</name>
    <name type="common">Melon thrips</name>
    <dbReference type="NCBI Taxonomy" id="161013"/>
    <lineage>
        <taxon>Eukaryota</taxon>
        <taxon>Metazoa</taxon>
        <taxon>Ecdysozoa</taxon>
        <taxon>Arthropoda</taxon>
        <taxon>Hexapoda</taxon>
        <taxon>Insecta</taxon>
        <taxon>Pterygota</taxon>
        <taxon>Neoptera</taxon>
        <taxon>Paraneoptera</taxon>
        <taxon>Thysanoptera</taxon>
        <taxon>Terebrantia</taxon>
        <taxon>Thripoidea</taxon>
        <taxon>Thripidae</taxon>
        <taxon>Thrips</taxon>
    </lineage>
</organism>
<feature type="region of interest" description="Disordered" evidence="2">
    <location>
        <begin position="522"/>
        <end position="548"/>
    </location>
</feature>
<reference evidence="4" key="1">
    <citation type="submission" date="2025-08" db="UniProtKB">
        <authorList>
            <consortium name="RefSeq"/>
        </authorList>
    </citation>
    <scope>IDENTIFICATION</scope>
    <source>
        <tissue evidence="4">Total insect</tissue>
    </source>
</reference>
<dbReference type="Proteomes" id="UP000515158">
    <property type="component" value="Unplaced"/>
</dbReference>